<evidence type="ECO:0000313" key="3">
    <source>
        <dbReference type="EMBL" id="CAB5675954.1"/>
    </source>
</evidence>
<dbReference type="AlphaFoldDB" id="A0AA35D5M0"/>
<dbReference type="Proteomes" id="UP000834458">
    <property type="component" value="Unassembled WGS sequence"/>
</dbReference>
<organism evidence="3 4">
    <name type="scientific">Comamonas aquatica</name>
    <dbReference type="NCBI Taxonomy" id="225991"/>
    <lineage>
        <taxon>Bacteria</taxon>
        <taxon>Pseudomonadati</taxon>
        <taxon>Pseudomonadota</taxon>
        <taxon>Betaproteobacteria</taxon>
        <taxon>Burkholderiales</taxon>
        <taxon>Comamonadaceae</taxon>
        <taxon>Comamonas</taxon>
    </lineage>
</organism>
<evidence type="ECO:0000256" key="1">
    <source>
        <dbReference type="SAM" id="Coils"/>
    </source>
</evidence>
<dbReference type="InterPro" id="IPR011604">
    <property type="entry name" value="PDDEXK-like_dom_sf"/>
</dbReference>
<gene>
    <name evidence="3" type="ORF">GHA_01124</name>
</gene>
<keyword evidence="1" id="KW-0175">Coiled coil</keyword>
<feature type="coiled-coil region" evidence="1">
    <location>
        <begin position="433"/>
        <end position="492"/>
    </location>
</feature>
<proteinExistence type="predicted"/>
<dbReference type="RefSeq" id="WP_234686411.1">
    <property type="nucleotide sequence ID" value="NZ_CAHPSC010000011.1"/>
</dbReference>
<feature type="domain" description="YqaJ viral recombinase" evidence="2">
    <location>
        <begin position="14"/>
        <end position="147"/>
    </location>
</feature>
<keyword evidence="3" id="KW-0540">Nuclease</keyword>
<dbReference type="SUPFAM" id="SSF52980">
    <property type="entry name" value="Restriction endonuclease-like"/>
    <property type="match status" value="1"/>
</dbReference>
<dbReference type="Gene3D" id="3.90.320.10">
    <property type="match status" value="1"/>
</dbReference>
<name>A0AA35D5M0_9BURK</name>
<reference evidence="3" key="1">
    <citation type="submission" date="2020-05" db="EMBL/GenBank/DDBJ databases">
        <authorList>
            <person name="Delgado-Blas J."/>
        </authorList>
    </citation>
    <scope>NUCLEOTIDE SEQUENCE</scope>
    <source>
        <strain evidence="3">BB1454</strain>
    </source>
</reference>
<protein>
    <submittedName>
        <fullName evidence="3">Phage-type endonuclease</fullName>
    </submittedName>
</protein>
<evidence type="ECO:0000259" key="2">
    <source>
        <dbReference type="Pfam" id="PF09588"/>
    </source>
</evidence>
<keyword evidence="3" id="KW-0255">Endonuclease</keyword>
<comment type="caution">
    <text evidence="3">The sequence shown here is derived from an EMBL/GenBank/DDBJ whole genome shotgun (WGS) entry which is preliminary data.</text>
</comment>
<dbReference type="EMBL" id="CAHPSC010000011">
    <property type="protein sequence ID" value="CAB5675954.1"/>
    <property type="molecule type" value="Genomic_DNA"/>
</dbReference>
<dbReference type="GO" id="GO:0004519">
    <property type="term" value="F:endonuclease activity"/>
    <property type="evidence" value="ECO:0007669"/>
    <property type="project" value="UniProtKB-KW"/>
</dbReference>
<accession>A0AA35D5M0</accession>
<dbReference type="Pfam" id="PF09588">
    <property type="entry name" value="YqaJ"/>
    <property type="match status" value="1"/>
</dbReference>
<keyword evidence="3" id="KW-0378">Hydrolase</keyword>
<dbReference type="InterPro" id="IPR011335">
    <property type="entry name" value="Restrct_endonuc-II-like"/>
</dbReference>
<evidence type="ECO:0000313" key="4">
    <source>
        <dbReference type="Proteomes" id="UP000834458"/>
    </source>
</evidence>
<sequence>MTFEVVNLIQGSPEWKAHRAAHFNASDAPAMMGCSRNMARSELVKQLASGIERDFSDYVQERVLDKGHTFEAYARPLAESIIGEDLYPIVGKNGRNGASYDGLTMMEVIGFEHKSLNAVLREAMHDGCTGESLPLDYQVQMEHQCMVCPTIEKVLFMASEWDRHGNLIEERHCWYYPNPKLRAEIVTGWELIEKDVAAYDPSAEAAPEVVGQAPDQLPALRIDVTGMVTASNLEGFKAVALRTIGAIKTTLVTDQDFADAEKTVKWCEQVESSLDAAKQHALGQTESIDRLFRTIDEISEQARAVRLKLSKLVKSEKEARKEQIVMQAQASLDEHIAQLNRELGAMYLQRVAGVFAPVIKGLKSLDSMQEKVQGELARQITSANTLRDCFKTNREHLEQEGGSWMSLFPDFATVGTKAAEDFQALAALRIERHKAAEAARLDAERERIRAEEAARLEREAAAKAQQEAEQERLRIQQQAQQEQAEIAKAQQAGTLAAPVAQDLVALVQDKAVEDVAGIDAQQAIAAAQTSAAADDGQTMTLGQLNARMESMGLGKISAATLEHHGIPFTKERAAVQITSGNARRLMLLLSMGYRKLADELQAVAA</sequence>
<dbReference type="InterPro" id="IPR019080">
    <property type="entry name" value="YqaJ_viral_recombinase"/>
</dbReference>